<proteinExistence type="predicted"/>
<dbReference type="InterPro" id="IPR014284">
    <property type="entry name" value="RNA_pol_sigma-70_dom"/>
</dbReference>
<dbReference type="GO" id="GO:0003899">
    <property type="term" value="F:DNA-directed RNA polymerase activity"/>
    <property type="evidence" value="ECO:0007669"/>
    <property type="project" value="InterPro"/>
</dbReference>
<dbReference type="Pfam" id="PF04545">
    <property type="entry name" value="Sigma70_r4"/>
    <property type="match status" value="1"/>
</dbReference>
<accession>A0A7V4WUB7</accession>
<evidence type="ECO:0000313" key="8">
    <source>
        <dbReference type="EMBL" id="HGY55144.1"/>
    </source>
</evidence>
<dbReference type="PRINTS" id="PR00046">
    <property type="entry name" value="SIGMA70FCT"/>
</dbReference>
<keyword evidence="2" id="KW-0731">Sigma factor</keyword>
<dbReference type="InterPro" id="IPR013325">
    <property type="entry name" value="RNA_pol_sigma_r2"/>
</dbReference>
<sequence>MIATEQITKPDGEELVKAYKMNGSERLKEKIIQSFAPLVKHIVGRFNLTYSRTLSSEDLYQYGILGLLKALERYKTELDVPFKNYAYRRIHGEVVDALRREGVIGRDKYEKIRQLEEAISDLTGQLGHEPAPDDVCSRLNISVEEYYELLSTAQLTYMTSLNNKISDDEGTFVYRIDTLVDDKQLTPAEVVEKENLKENLKQIIHKLPEREKIILALYFFEELTLADIGRVLGVSEARISQILSKTLVKIRAELNS</sequence>
<evidence type="ECO:0000259" key="7">
    <source>
        <dbReference type="Pfam" id="PF04545"/>
    </source>
</evidence>
<dbReference type="InterPro" id="IPR013324">
    <property type="entry name" value="RNA_pol_sigma_r3/r4-like"/>
</dbReference>
<evidence type="ECO:0000256" key="2">
    <source>
        <dbReference type="ARBA" id="ARBA00023082"/>
    </source>
</evidence>
<evidence type="ECO:0000256" key="1">
    <source>
        <dbReference type="ARBA" id="ARBA00023015"/>
    </source>
</evidence>
<evidence type="ECO:0000256" key="3">
    <source>
        <dbReference type="ARBA" id="ARBA00023125"/>
    </source>
</evidence>
<dbReference type="PANTHER" id="PTHR30385:SF7">
    <property type="entry name" value="RNA POLYMERASE SIGMA FACTOR FLIA"/>
    <property type="match status" value="1"/>
</dbReference>
<feature type="domain" description="RNA polymerase sigma-70 region 3" evidence="5">
    <location>
        <begin position="110"/>
        <end position="189"/>
    </location>
</feature>
<dbReference type="InterPro" id="IPR012845">
    <property type="entry name" value="RNA_pol_sigma_FliA_WhiG"/>
</dbReference>
<dbReference type="NCBIfam" id="TIGR02937">
    <property type="entry name" value="sigma70-ECF"/>
    <property type="match status" value="1"/>
</dbReference>
<dbReference type="InterPro" id="IPR007630">
    <property type="entry name" value="RNA_pol_sigma70_r4"/>
</dbReference>
<dbReference type="Proteomes" id="UP000885779">
    <property type="component" value="Unassembled WGS sequence"/>
</dbReference>
<dbReference type="Gene3D" id="1.20.140.160">
    <property type="match status" value="1"/>
</dbReference>
<dbReference type="Pfam" id="PF04542">
    <property type="entry name" value="Sigma70_r2"/>
    <property type="match status" value="1"/>
</dbReference>
<keyword evidence="3" id="KW-0238">DNA-binding</keyword>
<organism evidence="8">
    <name type="scientific">Caldithrix abyssi</name>
    <dbReference type="NCBI Taxonomy" id="187145"/>
    <lineage>
        <taxon>Bacteria</taxon>
        <taxon>Pseudomonadati</taxon>
        <taxon>Calditrichota</taxon>
        <taxon>Calditrichia</taxon>
        <taxon>Calditrichales</taxon>
        <taxon>Calditrichaceae</taxon>
        <taxon>Caldithrix</taxon>
    </lineage>
</organism>
<keyword evidence="4" id="KW-0804">Transcription</keyword>
<dbReference type="EMBL" id="DRQG01000052">
    <property type="protein sequence ID" value="HGY55144.1"/>
    <property type="molecule type" value="Genomic_DNA"/>
</dbReference>
<dbReference type="PANTHER" id="PTHR30385">
    <property type="entry name" value="SIGMA FACTOR F FLAGELLAR"/>
    <property type="match status" value="1"/>
</dbReference>
<evidence type="ECO:0000259" key="6">
    <source>
        <dbReference type="Pfam" id="PF04542"/>
    </source>
</evidence>
<dbReference type="InterPro" id="IPR007624">
    <property type="entry name" value="RNA_pol_sigma70_r3"/>
</dbReference>
<dbReference type="GO" id="GO:0003677">
    <property type="term" value="F:DNA binding"/>
    <property type="evidence" value="ECO:0007669"/>
    <property type="project" value="UniProtKB-KW"/>
</dbReference>
<evidence type="ECO:0000256" key="4">
    <source>
        <dbReference type="ARBA" id="ARBA00023163"/>
    </source>
</evidence>
<dbReference type="Gene3D" id="1.10.1740.10">
    <property type="match status" value="1"/>
</dbReference>
<evidence type="ECO:0000259" key="5">
    <source>
        <dbReference type="Pfam" id="PF04539"/>
    </source>
</evidence>
<dbReference type="InterPro" id="IPR007627">
    <property type="entry name" value="RNA_pol_sigma70_r2"/>
</dbReference>
<reference evidence="8" key="1">
    <citation type="journal article" date="2020" name="mSystems">
        <title>Genome- and Community-Level Interaction Insights into Carbon Utilization and Element Cycling Functions of Hydrothermarchaeota in Hydrothermal Sediment.</title>
        <authorList>
            <person name="Zhou Z."/>
            <person name="Liu Y."/>
            <person name="Xu W."/>
            <person name="Pan J."/>
            <person name="Luo Z.H."/>
            <person name="Li M."/>
        </authorList>
    </citation>
    <scope>NUCLEOTIDE SEQUENCE [LARGE SCALE GENOMIC DNA]</scope>
    <source>
        <strain evidence="8">HyVt-577</strain>
    </source>
</reference>
<comment type="caution">
    <text evidence="8">The sequence shown here is derived from an EMBL/GenBank/DDBJ whole genome shotgun (WGS) entry which is preliminary data.</text>
</comment>
<keyword evidence="1" id="KW-0805">Transcription regulation</keyword>
<feature type="domain" description="RNA polymerase sigma-70 region 4" evidence="7">
    <location>
        <begin position="204"/>
        <end position="252"/>
    </location>
</feature>
<name>A0A7V4WUB7_CALAY</name>
<dbReference type="GO" id="GO:0016987">
    <property type="term" value="F:sigma factor activity"/>
    <property type="evidence" value="ECO:0007669"/>
    <property type="project" value="UniProtKB-KW"/>
</dbReference>
<gene>
    <name evidence="8" type="ORF">ENK44_05560</name>
</gene>
<dbReference type="NCBIfam" id="TIGR02479">
    <property type="entry name" value="FliA_WhiG"/>
    <property type="match status" value="1"/>
</dbReference>
<dbReference type="SUPFAM" id="SSF88946">
    <property type="entry name" value="Sigma2 domain of RNA polymerase sigma factors"/>
    <property type="match status" value="1"/>
</dbReference>
<dbReference type="SUPFAM" id="SSF88659">
    <property type="entry name" value="Sigma3 and sigma4 domains of RNA polymerase sigma factors"/>
    <property type="match status" value="2"/>
</dbReference>
<dbReference type="GO" id="GO:0006352">
    <property type="term" value="P:DNA-templated transcription initiation"/>
    <property type="evidence" value="ECO:0007669"/>
    <property type="project" value="InterPro"/>
</dbReference>
<dbReference type="InterPro" id="IPR000943">
    <property type="entry name" value="RNA_pol_sigma70"/>
</dbReference>
<dbReference type="Pfam" id="PF04539">
    <property type="entry name" value="Sigma70_r3"/>
    <property type="match status" value="1"/>
</dbReference>
<feature type="domain" description="RNA polymerase sigma-70 region 2" evidence="6">
    <location>
        <begin position="32"/>
        <end position="101"/>
    </location>
</feature>
<protein>
    <submittedName>
        <fullName evidence="8">FliA/WhiG family RNA polymerase sigma factor</fullName>
    </submittedName>
</protein>
<dbReference type="CDD" id="cd06171">
    <property type="entry name" value="Sigma70_r4"/>
    <property type="match status" value="1"/>
</dbReference>
<dbReference type="AlphaFoldDB" id="A0A7V4WUB7"/>